<evidence type="ECO:0000313" key="3">
    <source>
        <dbReference type="Proteomes" id="UP000887458"/>
    </source>
</evidence>
<comment type="caution">
    <text evidence="2">The sequence shown here is derived from an EMBL/GenBank/DDBJ whole genome shotgun (WGS) entry which is preliminary data.</text>
</comment>
<evidence type="ECO:0008006" key="4">
    <source>
        <dbReference type="Google" id="ProtNLM"/>
    </source>
</evidence>
<dbReference type="EMBL" id="NJHN03000054">
    <property type="protein sequence ID" value="KAH9419881.1"/>
    <property type="molecule type" value="Genomic_DNA"/>
</dbReference>
<feature type="transmembrane region" description="Helical" evidence="1">
    <location>
        <begin position="50"/>
        <end position="71"/>
    </location>
</feature>
<feature type="transmembrane region" description="Helical" evidence="1">
    <location>
        <begin position="195"/>
        <end position="214"/>
    </location>
</feature>
<feature type="transmembrane region" description="Helical" evidence="1">
    <location>
        <begin position="97"/>
        <end position="122"/>
    </location>
</feature>
<feature type="transmembrane region" description="Helical" evidence="1">
    <location>
        <begin position="417"/>
        <end position="434"/>
    </location>
</feature>
<keyword evidence="1" id="KW-0472">Membrane</keyword>
<accession>A0ABQ8JBA5</accession>
<protein>
    <recommendedName>
        <fullName evidence="4">Gustatory receptor</fullName>
    </recommendedName>
</protein>
<organism evidence="2 3">
    <name type="scientific">Dermatophagoides pteronyssinus</name>
    <name type="common">European house dust mite</name>
    <dbReference type="NCBI Taxonomy" id="6956"/>
    <lineage>
        <taxon>Eukaryota</taxon>
        <taxon>Metazoa</taxon>
        <taxon>Ecdysozoa</taxon>
        <taxon>Arthropoda</taxon>
        <taxon>Chelicerata</taxon>
        <taxon>Arachnida</taxon>
        <taxon>Acari</taxon>
        <taxon>Acariformes</taxon>
        <taxon>Sarcoptiformes</taxon>
        <taxon>Astigmata</taxon>
        <taxon>Psoroptidia</taxon>
        <taxon>Analgoidea</taxon>
        <taxon>Pyroglyphidae</taxon>
        <taxon>Dermatophagoidinae</taxon>
        <taxon>Dermatophagoides</taxon>
    </lineage>
</organism>
<keyword evidence="1" id="KW-0812">Transmembrane</keyword>
<sequence>MKNLKIRFDKKNFIKEIMQQCFLSTNFYILRIEYSMNEYKNQRIPWKDRIFKRTVWITAICWVNLLFWIAIIKWPNDIFPLTFNDIDQMTAIRGSNLFSFASIFTFSTLEYVWFSTFFPLLLNYDLRANDLLIKYGKFSHYHLSKNGGEKFYKFVTISNIIYSLFGLFVISFLTMYFIILIIILIKFFLHKNICLIRLIISLQLLFILYCRMLYTFGQGLISFRFLIIIIELFLLQFKELSSKFKHIFRHRNQRKLFINNGRLYFRYFQRKYIVLYNEISKTNQTFRIYLFAIEILSKLSIIICILFYYQQTVLNIYNISFIISLITMFCTTTAIYSRLSNLPLYNQQCCNFLFEWNARIQSICSIAMIKRKVKRYYLLHERQTIKINLFIQTMTDNRFGFTCGQIFFITKYKYSELIMLSIVLILLFYKKIFLNLDLKS</sequence>
<feature type="transmembrane region" description="Helical" evidence="1">
    <location>
        <begin position="288"/>
        <end position="309"/>
    </location>
</feature>
<dbReference type="Proteomes" id="UP000887458">
    <property type="component" value="Unassembled WGS sequence"/>
</dbReference>
<keyword evidence="1" id="KW-1133">Transmembrane helix</keyword>
<feature type="transmembrane region" description="Helical" evidence="1">
    <location>
        <begin position="160"/>
        <end position="183"/>
    </location>
</feature>
<proteinExistence type="predicted"/>
<feature type="transmembrane region" description="Helical" evidence="1">
    <location>
        <begin position="220"/>
        <end position="237"/>
    </location>
</feature>
<gene>
    <name evidence="2" type="ORF">DERP_001714</name>
</gene>
<evidence type="ECO:0000256" key="1">
    <source>
        <dbReference type="SAM" id="Phobius"/>
    </source>
</evidence>
<evidence type="ECO:0000313" key="2">
    <source>
        <dbReference type="EMBL" id="KAH9419881.1"/>
    </source>
</evidence>
<feature type="transmembrane region" description="Helical" evidence="1">
    <location>
        <begin position="315"/>
        <end position="336"/>
    </location>
</feature>
<reference evidence="2 3" key="1">
    <citation type="journal article" date="2018" name="J. Allergy Clin. Immunol.">
        <title>High-quality assembly of Dermatophagoides pteronyssinus genome and transcriptome reveals a wide range of novel allergens.</title>
        <authorList>
            <person name="Liu X.Y."/>
            <person name="Yang K.Y."/>
            <person name="Wang M.Q."/>
            <person name="Kwok J.S."/>
            <person name="Zeng X."/>
            <person name="Yang Z."/>
            <person name="Xiao X.J."/>
            <person name="Lau C.P."/>
            <person name="Li Y."/>
            <person name="Huang Z.M."/>
            <person name="Ba J.G."/>
            <person name="Yim A.K."/>
            <person name="Ouyang C.Y."/>
            <person name="Ngai S.M."/>
            <person name="Chan T.F."/>
            <person name="Leung E.L."/>
            <person name="Liu L."/>
            <person name="Liu Z.G."/>
            <person name="Tsui S.K."/>
        </authorList>
    </citation>
    <scope>NUCLEOTIDE SEQUENCE [LARGE SCALE GENOMIC DNA]</scope>
    <source>
        <strain evidence="2">Derp</strain>
    </source>
</reference>
<keyword evidence="3" id="KW-1185">Reference proteome</keyword>
<reference evidence="2 3" key="2">
    <citation type="journal article" date="2022" name="Mol. Biol. Evol.">
        <title>Comparative Genomics Reveals Insights into the Divergent Evolution of Astigmatic Mites and Household Pest Adaptations.</title>
        <authorList>
            <person name="Xiong Q."/>
            <person name="Wan A.T."/>
            <person name="Liu X."/>
            <person name="Fung C.S."/>
            <person name="Xiao X."/>
            <person name="Malainual N."/>
            <person name="Hou J."/>
            <person name="Wang L."/>
            <person name="Wang M."/>
            <person name="Yang K.Y."/>
            <person name="Cui Y."/>
            <person name="Leung E.L."/>
            <person name="Nong W."/>
            <person name="Shin S.K."/>
            <person name="Au S.W."/>
            <person name="Jeong K.Y."/>
            <person name="Chew F.T."/>
            <person name="Hui J.H."/>
            <person name="Leung T.F."/>
            <person name="Tungtrongchitr A."/>
            <person name="Zhong N."/>
            <person name="Liu Z."/>
            <person name="Tsui S.K."/>
        </authorList>
    </citation>
    <scope>NUCLEOTIDE SEQUENCE [LARGE SCALE GENOMIC DNA]</scope>
    <source>
        <strain evidence="2">Derp</strain>
    </source>
</reference>
<name>A0ABQ8JBA5_DERPT</name>